<dbReference type="Gene3D" id="3.80.10.10">
    <property type="entry name" value="Ribonuclease Inhibitor"/>
    <property type="match status" value="2"/>
</dbReference>
<proteinExistence type="predicted"/>
<dbReference type="AlphaFoldDB" id="A0AAU9LYI9"/>
<evidence type="ECO:0000313" key="2">
    <source>
        <dbReference type="Proteomes" id="UP001157418"/>
    </source>
</evidence>
<evidence type="ECO:0000313" key="1">
    <source>
        <dbReference type="EMBL" id="CAH1418306.1"/>
    </source>
</evidence>
<keyword evidence="2" id="KW-1185">Reference proteome</keyword>
<gene>
    <name evidence="1" type="ORF">LVIROSA_LOCUS5906</name>
</gene>
<dbReference type="Proteomes" id="UP001157418">
    <property type="component" value="Unassembled WGS sequence"/>
</dbReference>
<dbReference type="EMBL" id="CAKMRJ010000113">
    <property type="protein sequence ID" value="CAH1418306.1"/>
    <property type="molecule type" value="Genomic_DNA"/>
</dbReference>
<accession>A0AAU9LYI9</accession>
<name>A0AAU9LYI9_9ASTR</name>
<reference evidence="1 2" key="1">
    <citation type="submission" date="2022-01" db="EMBL/GenBank/DDBJ databases">
        <authorList>
            <person name="Xiong W."/>
            <person name="Schranz E."/>
        </authorList>
    </citation>
    <scope>NUCLEOTIDE SEQUENCE [LARGE SCALE GENOMIC DNA]</scope>
</reference>
<organism evidence="1 2">
    <name type="scientific">Lactuca virosa</name>
    <dbReference type="NCBI Taxonomy" id="75947"/>
    <lineage>
        <taxon>Eukaryota</taxon>
        <taxon>Viridiplantae</taxon>
        <taxon>Streptophyta</taxon>
        <taxon>Embryophyta</taxon>
        <taxon>Tracheophyta</taxon>
        <taxon>Spermatophyta</taxon>
        <taxon>Magnoliopsida</taxon>
        <taxon>eudicotyledons</taxon>
        <taxon>Gunneridae</taxon>
        <taxon>Pentapetalae</taxon>
        <taxon>asterids</taxon>
        <taxon>campanulids</taxon>
        <taxon>Asterales</taxon>
        <taxon>Asteraceae</taxon>
        <taxon>Cichorioideae</taxon>
        <taxon>Cichorieae</taxon>
        <taxon>Lactucinae</taxon>
        <taxon>Lactuca</taxon>
    </lineage>
</organism>
<dbReference type="PANTHER" id="PTHR34630:SF106">
    <property type="entry name" value="OS04G0623066 PROTEIN"/>
    <property type="match status" value="1"/>
</dbReference>
<dbReference type="SUPFAM" id="SSF52058">
    <property type="entry name" value="L domain-like"/>
    <property type="match status" value="1"/>
</dbReference>
<comment type="caution">
    <text evidence="1">The sequence shown here is derived from an EMBL/GenBank/DDBJ whole genome shotgun (WGS) entry which is preliminary data.</text>
</comment>
<dbReference type="PANTHER" id="PTHR34630">
    <property type="entry name" value="OS11G0677101 PROTEIN"/>
    <property type="match status" value="1"/>
</dbReference>
<protein>
    <submittedName>
        <fullName evidence="1">Uncharacterized protein</fullName>
    </submittedName>
</protein>
<sequence>MAFVSSSILRLTLVNIKGLTQLHGEVLQHLGAVEYLSIKECDELRYLWESKLEACKSLVSLWDLKVDSYEKLVSEAEEEVNLGIGLKSIRDVVLYNCPRLDIYNCSNSIEKLLISNCHSVTSLTFPTVHNLPFTLKILDITSSGKLEMSWLLNNFLSSLESLSLDNIPNLMSFPEGCLVHLTRLTICGCDNIESIPDNGLGFLPHLCLTYIHIANCKNLKSFPHQHLQSLTYLEELWMSDCPSMDYSFPCGLWPSNLSTLVIGGLKKPMSEWGVQNFPTSLVKLWLGGKSSRLVSFAKAEEDVRSRSNRNTSFLLPSSLTFLQIRDFVELESLSEGLQHLTCLKELFYSVMHEALRSASDIASLSFTFGGEVLPEIGKKVSE</sequence>
<dbReference type="InterPro" id="IPR032675">
    <property type="entry name" value="LRR_dom_sf"/>
</dbReference>